<dbReference type="Proteomes" id="UP000184233">
    <property type="component" value="Unassembled WGS sequence"/>
</dbReference>
<evidence type="ECO:0000313" key="5">
    <source>
        <dbReference type="EMBL" id="OJX59403.1"/>
    </source>
</evidence>
<feature type="domain" description="Methyltransferase" evidence="4">
    <location>
        <begin position="21"/>
        <end position="123"/>
    </location>
</feature>
<dbReference type="PANTHER" id="PTHR43464:SF19">
    <property type="entry name" value="UBIQUINONE BIOSYNTHESIS O-METHYLTRANSFERASE, MITOCHONDRIAL"/>
    <property type="match status" value="1"/>
</dbReference>
<dbReference type="Gene3D" id="3.40.50.150">
    <property type="entry name" value="Vaccinia Virus protein VP39"/>
    <property type="match status" value="1"/>
</dbReference>
<dbReference type="STRING" id="1895771.BGO89_03025"/>
<protein>
    <recommendedName>
        <fullName evidence="4">Methyltransferase domain-containing protein</fullName>
    </recommendedName>
</protein>
<evidence type="ECO:0000256" key="2">
    <source>
        <dbReference type="ARBA" id="ARBA00022679"/>
    </source>
</evidence>
<comment type="caution">
    <text evidence="5">The sequence shown here is derived from an EMBL/GenBank/DDBJ whole genome shotgun (WGS) entry which is preliminary data.</text>
</comment>
<evidence type="ECO:0000259" key="4">
    <source>
        <dbReference type="Pfam" id="PF13847"/>
    </source>
</evidence>
<dbReference type="InterPro" id="IPR025714">
    <property type="entry name" value="Methyltranfer_dom"/>
</dbReference>
<reference evidence="5 6" key="1">
    <citation type="submission" date="2016-09" db="EMBL/GenBank/DDBJ databases">
        <title>Genome-resolved meta-omics ties microbial dynamics to process performance in biotechnology for thiocyanate degradation.</title>
        <authorList>
            <person name="Kantor R.S."/>
            <person name="Huddy R.J."/>
            <person name="Iyer R."/>
            <person name="Thomas B.C."/>
            <person name="Brown C.T."/>
            <person name="Anantharaman K."/>
            <person name="Tringe S."/>
            <person name="Hettich R.L."/>
            <person name="Harrison S.T."/>
            <person name="Banfield J.F."/>
        </authorList>
    </citation>
    <scope>NUCLEOTIDE SEQUENCE [LARGE SCALE GENOMIC DNA]</scope>
    <source>
        <strain evidence="5">59-99</strain>
    </source>
</reference>
<dbReference type="CDD" id="cd02440">
    <property type="entry name" value="AdoMet_MTases"/>
    <property type="match status" value="1"/>
</dbReference>
<evidence type="ECO:0000256" key="3">
    <source>
        <dbReference type="ARBA" id="ARBA00022691"/>
    </source>
</evidence>
<dbReference type="SUPFAM" id="SSF53335">
    <property type="entry name" value="S-adenosyl-L-methionine-dependent methyltransferases"/>
    <property type="match status" value="1"/>
</dbReference>
<evidence type="ECO:0000256" key="1">
    <source>
        <dbReference type="ARBA" id="ARBA00022603"/>
    </source>
</evidence>
<accession>A0A1M3L2I3</accession>
<proteinExistence type="predicted"/>
<keyword evidence="2" id="KW-0808">Transferase</keyword>
<dbReference type="GO" id="GO:0008168">
    <property type="term" value="F:methyltransferase activity"/>
    <property type="evidence" value="ECO:0007669"/>
    <property type="project" value="UniProtKB-KW"/>
</dbReference>
<gene>
    <name evidence="5" type="ORF">BGO89_03025</name>
</gene>
<dbReference type="InterPro" id="IPR029063">
    <property type="entry name" value="SAM-dependent_MTases_sf"/>
</dbReference>
<name>A0A1M3L2I3_9BACT</name>
<dbReference type="AlphaFoldDB" id="A0A1M3L2I3"/>
<evidence type="ECO:0000313" key="6">
    <source>
        <dbReference type="Proteomes" id="UP000184233"/>
    </source>
</evidence>
<keyword evidence="1" id="KW-0489">Methyltransferase</keyword>
<sequence>MSQHIADRYRWTFDIMDIAPSDRVLELGCGNGTMASLICERLTTGHLVGIDRSATMIARAEANNRPHIASGRASFHIVPIDAFDPQRRRFDVIVAINVNVFWMEPRAELAVIGRALTPEGSLFLVTQPPSAGKLHRIETDTVRNLAVADLAVRKIVRLEPPYVPMICIVAGRGVV</sequence>
<dbReference type="GO" id="GO:0032259">
    <property type="term" value="P:methylation"/>
    <property type="evidence" value="ECO:0007669"/>
    <property type="project" value="UniProtKB-KW"/>
</dbReference>
<dbReference type="Pfam" id="PF13847">
    <property type="entry name" value="Methyltransf_31"/>
    <property type="match status" value="1"/>
</dbReference>
<dbReference type="PANTHER" id="PTHR43464">
    <property type="entry name" value="METHYLTRANSFERASE"/>
    <property type="match status" value="1"/>
</dbReference>
<keyword evidence="3" id="KW-0949">S-adenosyl-L-methionine</keyword>
<dbReference type="EMBL" id="MKVH01000013">
    <property type="protein sequence ID" value="OJX59403.1"/>
    <property type="molecule type" value="Genomic_DNA"/>
</dbReference>
<organism evidence="5 6">
    <name type="scientific">Candidatus Kapaibacterium thiocyanatum</name>
    <dbReference type="NCBI Taxonomy" id="1895771"/>
    <lineage>
        <taxon>Bacteria</taxon>
        <taxon>Pseudomonadati</taxon>
        <taxon>Candidatus Kapaibacteriota</taxon>
        <taxon>Candidatus Kapaibacteriia</taxon>
        <taxon>Candidatus Kapaibacteriales</taxon>
        <taxon>Candidatus Kapaibacteriaceae</taxon>
        <taxon>Candidatus Kapaibacterium</taxon>
    </lineage>
</organism>